<name>A0A1I4LPX7_9PROT</name>
<dbReference type="GO" id="GO:0008234">
    <property type="term" value="F:cysteine-type peptidase activity"/>
    <property type="evidence" value="ECO:0007669"/>
    <property type="project" value="UniProtKB-KW"/>
</dbReference>
<sequence>MSFKNIVILCIYGCLVAGCGSVVKKEEQFKQQPSKQSRVNPNIAKETLYEKYRKWQGVRYQLGGSSRNGIDCSAFVQIVYKSGFGISLPRTSYQQAKIGKTIHKNDLKPGDLVFFRTGRSSRHVGIYLENRKFLHASTTKGVTISRLDNNYWRTRYWKSVRI</sequence>
<dbReference type="OrthoDB" id="9807055at2"/>
<gene>
    <name evidence="6" type="ORF">SAMN05421880_102160</name>
</gene>
<dbReference type="PANTHER" id="PTHR47360">
    <property type="entry name" value="MUREIN DD-ENDOPEPTIDASE MEPS/MUREIN LD-CARBOXYPEPTIDASE"/>
    <property type="match status" value="1"/>
</dbReference>
<keyword evidence="3" id="KW-0732">Signal</keyword>
<protein>
    <submittedName>
        <fullName evidence="6">Lipoprotein Spr/probable lipoprotein NlpC</fullName>
    </submittedName>
</protein>
<dbReference type="Proteomes" id="UP000199561">
    <property type="component" value="Unassembled WGS sequence"/>
</dbReference>
<dbReference type="AlphaFoldDB" id="A0A1I4LPX7"/>
<dbReference type="InterPro" id="IPR000064">
    <property type="entry name" value="NLP_P60_dom"/>
</dbReference>
<keyword evidence="2" id="KW-0645">Protease</keyword>
<evidence type="ECO:0000256" key="1">
    <source>
        <dbReference type="ARBA" id="ARBA00007074"/>
    </source>
</evidence>
<dbReference type="InterPro" id="IPR038765">
    <property type="entry name" value="Papain-like_cys_pep_sf"/>
</dbReference>
<dbReference type="Pfam" id="PF00877">
    <property type="entry name" value="NLPC_P60"/>
    <property type="match status" value="1"/>
</dbReference>
<comment type="similarity">
    <text evidence="1">Belongs to the peptidase C40 family.</text>
</comment>
<dbReference type="Gene3D" id="3.90.1720.10">
    <property type="entry name" value="endopeptidase domain like (from Nostoc punctiforme)"/>
    <property type="match status" value="1"/>
</dbReference>
<organism evidence="6 7">
    <name type="scientific">Nitrosomonas nitrosa</name>
    <dbReference type="NCBI Taxonomy" id="52442"/>
    <lineage>
        <taxon>Bacteria</taxon>
        <taxon>Pseudomonadati</taxon>
        <taxon>Pseudomonadota</taxon>
        <taxon>Betaproteobacteria</taxon>
        <taxon>Nitrosomonadales</taxon>
        <taxon>Nitrosomonadaceae</taxon>
        <taxon>Nitrosomonas</taxon>
    </lineage>
</organism>
<evidence type="ECO:0000313" key="7">
    <source>
        <dbReference type="Proteomes" id="UP000199561"/>
    </source>
</evidence>
<dbReference type="PROSITE" id="PS51935">
    <property type="entry name" value="NLPC_P60"/>
    <property type="match status" value="1"/>
</dbReference>
<proteinExistence type="inferred from homology"/>
<dbReference type="SUPFAM" id="SSF54001">
    <property type="entry name" value="Cysteine proteinases"/>
    <property type="match status" value="1"/>
</dbReference>
<dbReference type="RefSeq" id="WP_090666106.1">
    <property type="nucleotide sequence ID" value="NZ_FOUF01000002.1"/>
</dbReference>
<dbReference type="PROSITE" id="PS51257">
    <property type="entry name" value="PROKAR_LIPOPROTEIN"/>
    <property type="match status" value="1"/>
</dbReference>
<dbReference type="InterPro" id="IPR052062">
    <property type="entry name" value="Murein_DD/LD_carboxypeptidase"/>
</dbReference>
<evidence type="ECO:0000256" key="4">
    <source>
        <dbReference type="ARBA" id="ARBA00022801"/>
    </source>
</evidence>
<reference evidence="6 7" key="1">
    <citation type="submission" date="2016-10" db="EMBL/GenBank/DDBJ databases">
        <authorList>
            <person name="de Groot N.N."/>
        </authorList>
    </citation>
    <scope>NUCLEOTIDE SEQUENCE [LARGE SCALE GENOMIC DNA]</scope>
    <source>
        <strain evidence="6 7">Nm146</strain>
    </source>
</reference>
<evidence type="ECO:0000313" key="6">
    <source>
        <dbReference type="EMBL" id="SFL93009.1"/>
    </source>
</evidence>
<keyword evidence="5" id="KW-0788">Thiol protease</keyword>
<dbReference type="EMBL" id="FOUF01000002">
    <property type="protein sequence ID" value="SFL93009.1"/>
    <property type="molecule type" value="Genomic_DNA"/>
</dbReference>
<dbReference type="PANTHER" id="PTHR47360:SF1">
    <property type="entry name" value="ENDOPEPTIDASE NLPC-RELATED"/>
    <property type="match status" value="1"/>
</dbReference>
<dbReference type="STRING" id="52442.SAMN05421880_102160"/>
<accession>A0A1I4LPX7</accession>
<evidence type="ECO:0000256" key="3">
    <source>
        <dbReference type="ARBA" id="ARBA00022729"/>
    </source>
</evidence>
<keyword evidence="6" id="KW-0449">Lipoprotein</keyword>
<evidence type="ECO:0000256" key="5">
    <source>
        <dbReference type="ARBA" id="ARBA00022807"/>
    </source>
</evidence>
<keyword evidence="7" id="KW-1185">Reference proteome</keyword>
<evidence type="ECO:0000256" key="2">
    <source>
        <dbReference type="ARBA" id="ARBA00022670"/>
    </source>
</evidence>
<keyword evidence="4" id="KW-0378">Hydrolase</keyword>
<dbReference type="GO" id="GO:0006508">
    <property type="term" value="P:proteolysis"/>
    <property type="evidence" value="ECO:0007669"/>
    <property type="project" value="UniProtKB-KW"/>
</dbReference>